<accession>A0A364K8V0</accession>
<dbReference type="Proteomes" id="UP000251213">
    <property type="component" value="Unassembled WGS sequence"/>
</dbReference>
<dbReference type="OrthoDB" id="565380at2"/>
<dbReference type="AlphaFoldDB" id="A0A364K8V0"/>
<keyword evidence="7" id="KW-1133">Transmembrane helix</keyword>
<proteinExistence type="predicted"/>
<evidence type="ECO:0000256" key="7">
    <source>
        <dbReference type="SAM" id="Phobius"/>
    </source>
</evidence>
<feature type="compositionally biased region" description="Polar residues" evidence="6">
    <location>
        <begin position="101"/>
        <end position="128"/>
    </location>
</feature>
<feature type="domain" description="Gram-positive cocci surface proteins LPxTG" evidence="9">
    <location>
        <begin position="119"/>
        <end position="158"/>
    </location>
</feature>
<keyword evidence="12" id="KW-1185">Reference proteome</keyword>
<keyword evidence="7" id="KW-0812">Transmembrane</keyword>
<evidence type="ECO:0000259" key="9">
    <source>
        <dbReference type="Pfam" id="PF00746"/>
    </source>
</evidence>
<evidence type="ECO:0008006" key="13">
    <source>
        <dbReference type="Google" id="ProtNLM"/>
    </source>
</evidence>
<gene>
    <name evidence="11" type="ORF">DL897_01325</name>
</gene>
<dbReference type="InterPro" id="IPR019931">
    <property type="entry name" value="LPXTG_anchor"/>
</dbReference>
<evidence type="ECO:0000256" key="2">
    <source>
        <dbReference type="ARBA" id="ARBA00022512"/>
    </source>
</evidence>
<keyword evidence="3" id="KW-0964">Secreted</keyword>
<reference evidence="11 12" key="2">
    <citation type="submission" date="2018-06" db="EMBL/GenBank/DDBJ databases">
        <authorList>
            <person name="Zhirakovskaya E."/>
        </authorList>
    </citation>
    <scope>NUCLEOTIDE SEQUENCE [LARGE SCALE GENOMIC DNA]</scope>
    <source>
        <strain evidence="11 12">FBKL4.011</strain>
    </source>
</reference>
<evidence type="ECO:0000256" key="3">
    <source>
        <dbReference type="ARBA" id="ARBA00022525"/>
    </source>
</evidence>
<evidence type="ECO:0000256" key="5">
    <source>
        <dbReference type="ARBA" id="ARBA00023088"/>
    </source>
</evidence>
<protein>
    <recommendedName>
        <fullName evidence="13">LPXTG-motif cell wall anchor domain protein</fullName>
    </recommendedName>
</protein>
<keyword evidence="2" id="KW-0134">Cell wall</keyword>
<dbReference type="InterPro" id="IPR008613">
    <property type="entry name" value="Excalibur_Ca-bd_domain"/>
</dbReference>
<comment type="subcellular location">
    <subcellularLocation>
        <location evidence="1">Secreted</location>
        <location evidence="1">Cell wall</location>
        <topology evidence="1">Peptidoglycan-anchor</topology>
    </subcellularLocation>
</comment>
<comment type="caution">
    <text evidence="11">The sequence shown here is derived from an EMBL/GenBank/DDBJ whole genome shotgun (WGS) entry which is preliminary data.</text>
</comment>
<feature type="chain" id="PRO_5017032478" description="LPXTG-motif cell wall anchor domain protein" evidence="8">
    <location>
        <begin position="25"/>
        <end position="161"/>
    </location>
</feature>
<keyword evidence="5" id="KW-0572">Peptidoglycan-anchor</keyword>
<evidence type="ECO:0000259" key="10">
    <source>
        <dbReference type="Pfam" id="PF05901"/>
    </source>
</evidence>
<feature type="signal peptide" evidence="8">
    <location>
        <begin position="1"/>
        <end position="24"/>
    </location>
</feature>
<evidence type="ECO:0000256" key="6">
    <source>
        <dbReference type="SAM" id="MobiDB-lite"/>
    </source>
</evidence>
<dbReference type="Pfam" id="PF05901">
    <property type="entry name" value="Excalibur"/>
    <property type="match status" value="1"/>
</dbReference>
<dbReference type="Pfam" id="PF00746">
    <property type="entry name" value="Gram_pos_anchor"/>
    <property type="match status" value="1"/>
</dbReference>
<dbReference type="NCBIfam" id="TIGR01167">
    <property type="entry name" value="LPXTG_anchor"/>
    <property type="match status" value="1"/>
</dbReference>
<feature type="transmembrane region" description="Helical" evidence="7">
    <location>
        <begin position="133"/>
        <end position="153"/>
    </location>
</feature>
<reference evidence="11 12" key="1">
    <citation type="submission" date="2018-06" db="EMBL/GenBank/DDBJ databases">
        <title>Thermoflavimicrobium daqus sp. nov., a thermophilic microbe isolated from Moutai-flavour Daqu.</title>
        <authorList>
            <person name="Wang X."/>
            <person name="Zhou H."/>
        </authorList>
    </citation>
    <scope>NUCLEOTIDE SEQUENCE [LARGE SCALE GENOMIC DNA]</scope>
    <source>
        <strain evidence="11 12">FBKL4.011</strain>
    </source>
</reference>
<keyword evidence="7" id="KW-0472">Membrane</keyword>
<dbReference type="EMBL" id="QJKK01000001">
    <property type="protein sequence ID" value="RAL26721.1"/>
    <property type="molecule type" value="Genomic_DNA"/>
</dbReference>
<keyword evidence="4 8" id="KW-0732">Signal</keyword>
<sequence length="161" mass="17592">MKRLFILFFSFTVSILAFSNTASAADNGMDGIDKNCSDFPSQDQAQTYFIQDGGSKTRNVDDLDRDNDGNACEDEDKDPNNSGNHANNDDNNLNSNDSISTHDNQNNNTPSNQAGNTDPNQTGERLPNTATHYPNAILIGILLLIVGVILIMLQKKKQNQG</sequence>
<feature type="region of interest" description="Disordered" evidence="6">
    <location>
        <begin position="50"/>
        <end position="128"/>
    </location>
</feature>
<feature type="domain" description="Excalibur calcium-binding" evidence="10">
    <location>
        <begin position="34"/>
        <end position="73"/>
    </location>
</feature>
<evidence type="ECO:0000256" key="1">
    <source>
        <dbReference type="ARBA" id="ARBA00004168"/>
    </source>
</evidence>
<dbReference type="RefSeq" id="WP_113657326.1">
    <property type="nucleotide sequence ID" value="NZ_KZ845663.1"/>
</dbReference>
<evidence type="ECO:0000256" key="4">
    <source>
        <dbReference type="ARBA" id="ARBA00022729"/>
    </source>
</evidence>
<name>A0A364K8V0_9BACL</name>
<feature type="compositionally biased region" description="Low complexity" evidence="6">
    <location>
        <begin position="80"/>
        <end position="99"/>
    </location>
</feature>
<evidence type="ECO:0000313" key="12">
    <source>
        <dbReference type="Proteomes" id="UP000251213"/>
    </source>
</evidence>
<evidence type="ECO:0000256" key="8">
    <source>
        <dbReference type="SAM" id="SignalP"/>
    </source>
</evidence>
<organism evidence="11 12">
    <name type="scientific">Thermoflavimicrobium daqui</name>
    <dbReference type="NCBI Taxonomy" id="2137476"/>
    <lineage>
        <taxon>Bacteria</taxon>
        <taxon>Bacillati</taxon>
        <taxon>Bacillota</taxon>
        <taxon>Bacilli</taxon>
        <taxon>Bacillales</taxon>
        <taxon>Thermoactinomycetaceae</taxon>
        <taxon>Thermoflavimicrobium</taxon>
    </lineage>
</organism>
<evidence type="ECO:0000313" key="11">
    <source>
        <dbReference type="EMBL" id="RAL26721.1"/>
    </source>
</evidence>
<feature type="compositionally biased region" description="Basic and acidic residues" evidence="6">
    <location>
        <begin position="58"/>
        <end position="68"/>
    </location>
</feature>